<proteinExistence type="predicted"/>
<dbReference type="RefSeq" id="WP_171975944.1">
    <property type="nucleotide sequence ID" value="NZ_CAWOXK010000001.1"/>
</dbReference>
<evidence type="ECO:0000259" key="1">
    <source>
        <dbReference type="Pfam" id="PF12697"/>
    </source>
</evidence>
<feature type="domain" description="AB hydrolase-1" evidence="1">
    <location>
        <begin position="38"/>
        <end position="294"/>
    </location>
</feature>
<keyword evidence="2" id="KW-0378">Hydrolase</keyword>
<protein>
    <submittedName>
        <fullName evidence="2">Alpha/beta hydrolase</fullName>
    </submittedName>
</protein>
<dbReference type="SUPFAM" id="SSF53474">
    <property type="entry name" value="alpha/beta-Hydrolases"/>
    <property type="match status" value="1"/>
</dbReference>
<dbReference type="Pfam" id="PF12697">
    <property type="entry name" value="Abhydrolase_6"/>
    <property type="match status" value="1"/>
</dbReference>
<organism evidence="2 3">
    <name type="scientific">Brasilonema sennae CENA114</name>
    <dbReference type="NCBI Taxonomy" id="415709"/>
    <lineage>
        <taxon>Bacteria</taxon>
        <taxon>Bacillati</taxon>
        <taxon>Cyanobacteriota</taxon>
        <taxon>Cyanophyceae</taxon>
        <taxon>Nostocales</taxon>
        <taxon>Scytonemataceae</taxon>
        <taxon>Brasilonema</taxon>
        <taxon>Bromeliae group (in: Brasilonema)</taxon>
    </lineage>
</organism>
<sequence>MISQQKTVSPTHFYNWKNYRCAYEVDNPTQSTREGIPLLLIHPIGVGLSRQFWQRFSSEWYKQGRRNPIYNPDLLGCGESDMPHVAYTPSDWAEQLQHFLNTVVQKPVILVVQGALFPVAIELVQKEPSNLIAGLVLAGPPGWAIITKKTPQWQDKLIWNLLDSPLGNAFYRYARREKFLRDFSTRQLFDSADAVDAEWINTLQQGAAKSDSRHAVFSFLAGFWRKNYSQAIASIKQPTLVVVGETASNISKEGKQEKPDERLADYLACLPNGRGIKIPGRNVLPYESTAEFVEALAPFINDIS</sequence>
<dbReference type="InterPro" id="IPR029058">
    <property type="entry name" value="AB_hydrolase_fold"/>
</dbReference>
<dbReference type="GO" id="GO:0016787">
    <property type="term" value="F:hydrolase activity"/>
    <property type="evidence" value="ECO:0007669"/>
    <property type="project" value="UniProtKB-KW"/>
</dbReference>
<dbReference type="Gene3D" id="3.40.50.1820">
    <property type="entry name" value="alpha/beta hydrolase"/>
    <property type="match status" value="1"/>
</dbReference>
<gene>
    <name evidence="2" type="ORF">DP114_09245</name>
</gene>
<dbReference type="InterPro" id="IPR000073">
    <property type="entry name" value="AB_hydrolase_1"/>
</dbReference>
<evidence type="ECO:0000313" key="2">
    <source>
        <dbReference type="EMBL" id="QDL08064.1"/>
    </source>
</evidence>
<keyword evidence="3" id="KW-1185">Reference proteome</keyword>
<dbReference type="PANTHER" id="PTHR46438">
    <property type="entry name" value="ALPHA/BETA-HYDROLASES SUPERFAMILY PROTEIN"/>
    <property type="match status" value="1"/>
</dbReference>
<dbReference type="EMBL" id="CP030118">
    <property type="protein sequence ID" value="QDL08064.1"/>
    <property type="molecule type" value="Genomic_DNA"/>
</dbReference>
<accession>A0A856MCJ2</accession>
<evidence type="ECO:0000313" key="3">
    <source>
        <dbReference type="Proteomes" id="UP000503129"/>
    </source>
</evidence>
<reference evidence="2 3" key="1">
    <citation type="submission" date="2018-06" db="EMBL/GenBank/DDBJ databases">
        <title>Comparative genomics of Brasilonema spp. strains.</title>
        <authorList>
            <person name="Alvarenga D.O."/>
            <person name="Fiore M.F."/>
            <person name="Varani A.M."/>
        </authorList>
    </citation>
    <scope>NUCLEOTIDE SEQUENCE [LARGE SCALE GENOMIC DNA]</scope>
    <source>
        <strain evidence="2 3">CENA114</strain>
    </source>
</reference>
<dbReference type="AlphaFoldDB" id="A0A856MCJ2"/>
<dbReference type="KEGG" id="bsen:DP114_09245"/>
<name>A0A856MCJ2_9CYAN</name>
<dbReference type="PANTHER" id="PTHR46438:SF2">
    <property type="entry name" value="ALPHA_BETA-HYDROLASES SUPERFAMILY PROTEIN"/>
    <property type="match status" value="1"/>
</dbReference>
<dbReference type="Proteomes" id="UP000503129">
    <property type="component" value="Chromosome"/>
</dbReference>